<evidence type="ECO:0000313" key="1">
    <source>
        <dbReference type="EMBL" id="MFD1829892.1"/>
    </source>
</evidence>
<comment type="caution">
    <text evidence="1">The sequence shown here is derived from an EMBL/GenBank/DDBJ whole genome shotgun (WGS) entry which is preliminary data.</text>
</comment>
<dbReference type="Proteomes" id="UP001597365">
    <property type="component" value="Unassembled WGS sequence"/>
</dbReference>
<evidence type="ECO:0000313" key="2">
    <source>
        <dbReference type="Proteomes" id="UP001597365"/>
    </source>
</evidence>
<organism evidence="1 2">
    <name type="scientific">Streptomyces desertarenae</name>
    <dbReference type="NCBI Taxonomy" id="2666184"/>
    <lineage>
        <taxon>Bacteria</taxon>
        <taxon>Bacillati</taxon>
        <taxon>Actinomycetota</taxon>
        <taxon>Actinomycetes</taxon>
        <taxon>Kitasatosporales</taxon>
        <taxon>Streptomycetaceae</taxon>
        <taxon>Streptomyces</taxon>
    </lineage>
</organism>
<accession>A0ABW4PI28</accession>
<keyword evidence="2" id="KW-1185">Reference proteome</keyword>
<gene>
    <name evidence="1" type="ORF">ACFSJS_09460</name>
</gene>
<proteinExistence type="predicted"/>
<protein>
    <submittedName>
        <fullName evidence="1">Uncharacterized protein</fullName>
    </submittedName>
</protein>
<reference evidence="2" key="1">
    <citation type="journal article" date="2019" name="Int. J. Syst. Evol. Microbiol.">
        <title>The Global Catalogue of Microorganisms (GCM) 10K type strain sequencing project: providing services to taxonomists for standard genome sequencing and annotation.</title>
        <authorList>
            <consortium name="The Broad Institute Genomics Platform"/>
            <consortium name="The Broad Institute Genome Sequencing Center for Infectious Disease"/>
            <person name="Wu L."/>
            <person name="Ma J."/>
        </authorList>
    </citation>
    <scope>NUCLEOTIDE SEQUENCE [LARGE SCALE GENOMIC DNA]</scope>
    <source>
        <strain evidence="2">CGMCC 4.7455</strain>
    </source>
</reference>
<name>A0ABW4PI28_9ACTN</name>
<dbReference type="RefSeq" id="WP_380898854.1">
    <property type="nucleotide sequence ID" value="NZ_JBHUFU010000004.1"/>
</dbReference>
<dbReference type="EMBL" id="JBHUFU010000004">
    <property type="protein sequence ID" value="MFD1829892.1"/>
    <property type="molecule type" value="Genomic_DNA"/>
</dbReference>
<sequence>MTDLTPYAATLAEDIAHRLGQLTEYLAQAPPRRAAQILGKVLDCDDGVLGQVTALLATGSHFAKHHAQAGTFPPEVWLALGRASNELHDIGLDLDEHLADIQRLVAPPAAAGATAAKPVASDMVARRHR</sequence>